<dbReference type="PANTHER" id="PTHR42034">
    <property type="entry name" value="CHROMOSOME 7, WHOLE GENOME SHOTGUN SEQUENCE-RELATED"/>
    <property type="match status" value="1"/>
</dbReference>
<accession>A0AAN7B8J2</accession>
<dbReference type="Gene3D" id="3.30.559.10">
    <property type="entry name" value="Chloramphenicol acetyltransferase-like domain"/>
    <property type="match status" value="1"/>
</dbReference>
<dbReference type="InterPro" id="IPR023213">
    <property type="entry name" value="CAT-like_dom_sf"/>
</dbReference>
<reference evidence="1" key="1">
    <citation type="journal article" date="2023" name="Mol. Phylogenet. Evol.">
        <title>Genome-scale phylogeny and comparative genomics of the fungal order Sordariales.</title>
        <authorList>
            <person name="Hensen N."/>
            <person name="Bonometti L."/>
            <person name="Westerberg I."/>
            <person name="Brannstrom I.O."/>
            <person name="Guillou S."/>
            <person name="Cros-Aarteil S."/>
            <person name="Calhoun S."/>
            <person name="Haridas S."/>
            <person name="Kuo A."/>
            <person name="Mondo S."/>
            <person name="Pangilinan J."/>
            <person name="Riley R."/>
            <person name="LaButti K."/>
            <person name="Andreopoulos B."/>
            <person name="Lipzen A."/>
            <person name="Chen C."/>
            <person name="Yan M."/>
            <person name="Daum C."/>
            <person name="Ng V."/>
            <person name="Clum A."/>
            <person name="Steindorff A."/>
            <person name="Ohm R.A."/>
            <person name="Martin F."/>
            <person name="Silar P."/>
            <person name="Natvig D.O."/>
            <person name="Lalanne C."/>
            <person name="Gautier V."/>
            <person name="Ament-Velasquez S.L."/>
            <person name="Kruys A."/>
            <person name="Hutchinson M.I."/>
            <person name="Powell A.J."/>
            <person name="Barry K."/>
            <person name="Miller A.N."/>
            <person name="Grigoriev I.V."/>
            <person name="Debuchy R."/>
            <person name="Gladieux P."/>
            <person name="Hiltunen Thoren M."/>
            <person name="Johannesson H."/>
        </authorList>
    </citation>
    <scope>NUCLEOTIDE SEQUENCE</scope>
    <source>
        <strain evidence="1">PSN293</strain>
    </source>
</reference>
<dbReference type="AlphaFoldDB" id="A0AAN7B8J2"/>
<feature type="non-terminal residue" evidence="1">
    <location>
        <position position="470"/>
    </location>
</feature>
<dbReference type="PANTHER" id="PTHR42034:SF1">
    <property type="entry name" value="CONDENSATION DOMAIN-CONTAINING PROTEIN"/>
    <property type="match status" value="1"/>
</dbReference>
<comment type="caution">
    <text evidence="1">The sequence shown here is derived from an EMBL/GenBank/DDBJ whole genome shotgun (WGS) entry which is preliminary data.</text>
</comment>
<dbReference type="EMBL" id="MU858095">
    <property type="protein sequence ID" value="KAK4214344.1"/>
    <property type="molecule type" value="Genomic_DNA"/>
</dbReference>
<evidence type="ECO:0000313" key="1">
    <source>
        <dbReference type="EMBL" id="KAK4214344.1"/>
    </source>
</evidence>
<protein>
    <submittedName>
        <fullName evidence="1">Uncharacterized protein</fullName>
    </submittedName>
</protein>
<reference evidence="1" key="2">
    <citation type="submission" date="2023-05" db="EMBL/GenBank/DDBJ databases">
        <authorList>
            <consortium name="Lawrence Berkeley National Laboratory"/>
            <person name="Steindorff A."/>
            <person name="Hensen N."/>
            <person name="Bonometti L."/>
            <person name="Westerberg I."/>
            <person name="Brannstrom I.O."/>
            <person name="Guillou S."/>
            <person name="Cros-Aarteil S."/>
            <person name="Calhoun S."/>
            <person name="Haridas S."/>
            <person name="Kuo A."/>
            <person name="Mondo S."/>
            <person name="Pangilinan J."/>
            <person name="Riley R."/>
            <person name="Labutti K."/>
            <person name="Andreopoulos B."/>
            <person name="Lipzen A."/>
            <person name="Chen C."/>
            <person name="Yanf M."/>
            <person name="Daum C."/>
            <person name="Ng V."/>
            <person name="Clum A."/>
            <person name="Ohm R."/>
            <person name="Martin F."/>
            <person name="Silar P."/>
            <person name="Natvig D."/>
            <person name="Lalanne C."/>
            <person name="Gautier V."/>
            <person name="Ament-Velasquez S.L."/>
            <person name="Kruys A."/>
            <person name="Hutchinson M.I."/>
            <person name="Powell A.J."/>
            <person name="Barry K."/>
            <person name="Miller A.N."/>
            <person name="Grigoriev I.V."/>
            <person name="Debuchy R."/>
            <person name="Gladieux P."/>
            <person name="Thoren M.H."/>
            <person name="Johannesson H."/>
        </authorList>
    </citation>
    <scope>NUCLEOTIDE SEQUENCE</scope>
    <source>
        <strain evidence="1">PSN293</strain>
    </source>
</reference>
<gene>
    <name evidence="1" type="ORF">QBC37DRAFT_342336</name>
</gene>
<name>A0AAN7B8J2_9PEZI</name>
<keyword evidence="2" id="KW-1185">Reference proteome</keyword>
<sequence>MSWVEIHPGHWERPAGENESMIKLIGDGGHKVGKDVWSISATARFSARISSKPLAQALQDGWKHLRFRHPSIAATIKTTEDITAVQYQVPSLEDLTSWVKDTFIIVDNDNLETVIRNLQPTRYPTCYYLKTQETILLHMSHWRTDGIGAFHLLAELFRGTIECLGRPSLQLSWGQETARLVPSVEEALNLPQTPTEAIQHAANHYLQTVSHNTGALDIPRTFFSTRPGSASTHPFTQIANRSFTKAETAALLSACSKLDLSIESALHASVTATAYNMITAAEDDFFSTHHTSTMRHSLRPHLPAPNNSVPGACGLYTAGYMVKVPASNSWLDNARYFNSEYTSGGGESLLCSRREYATQMMSRMRAAAPTPSSANGNNVRGGLDFSWIPGAGGLVDTRYGIKEKGEWIQVEEMGIGVEVLTRHVYVIAWVFDGRLGMRAVWNGALYAAGNGLGGEVLKGVGEVLVGNLLP</sequence>
<proteinExistence type="predicted"/>
<dbReference type="Proteomes" id="UP001301769">
    <property type="component" value="Unassembled WGS sequence"/>
</dbReference>
<evidence type="ECO:0000313" key="2">
    <source>
        <dbReference type="Proteomes" id="UP001301769"/>
    </source>
</evidence>
<organism evidence="1 2">
    <name type="scientific">Rhypophila decipiens</name>
    <dbReference type="NCBI Taxonomy" id="261697"/>
    <lineage>
        <taxon>Eukaryota</taxon>
        <taxon>Fungi</taxon>
        <taxon>Dikarya</taxon>
        <taxon>Ascomycota</taxon>
        <taxon>Pezizomycotina</taxon>
        <taxon>Sordariomycetes</taxon>
        <taxon>Sordariomycetidae</taxon>
        <taxon>Sordariales</taxon>
        <taxon>Naviculisporaceae</taxon>
        <taxon>Rhypophila</taxon>
    </lineage>
</organism>